<keyword evidence="4 5" id="KW-0472">Membrane</keyword>
<reference evidence="6 7" key="1">
    <citation type="journal article" date="2015" name="Nature">
        <title>rRNA introns, odd ribosomes, and small enigmatic genomes across a large radiation of phyla.</title>
        <authorList>
            <person name="Brown C.T."/>
            <person name="Hug L.A."/>
            <person name="Thomas B.C."/>
            <person name="Sharon I."/>
            <person name="Castelle C.J."/>
            <person name="Singh A."/>
            <person name="Wilkins M.J."/>
            <person name="Williams K.H."/>
            <person name="Banfield J.F."/>
        </authorList>
    </citation>
    <scope>NUCLEOTIDE SEQUENCE [LARGE SCALE GENOMIC DNA]</scope>
</reference>
<dbReference type="GO" id="GO:0016020">
    <property type="term" value="C:membrane"/>
    <property type="evidence" value="ECO:0007669"/>
    <property type="project" value="UniProtKB-SubCell"/>
</dbReference>
<comment type="caution">
    <text evidence="6">The sequence shown here is derived from an EMBL/GenBank/DDBJ whole genome shotgun (WGS) entry which is preliminary data.</text>
</comment>
<dbReference type="EMBL" id="LCRD01000030">
    <property type="protein sequence ID" value="KKW29878.1"/>
    <property type="molecule type" value="Genomic_DNA"/>
</dbReference>
<organism evidence="6 7">
    <name type="scientific">Candidatus Uhrbacteria bacterium GW2011_GWD2_52_7</name>
    <dbReference type="NCBI Taxonomy" id="1618989"/>
    <lineage>
        <taxon>Bacteria</taxon>
        <taxon>Candidatus Uhriibacteriota</taxon>
    </lineage>
</organism>
<evidence type="ECO:0000256" key="5">
    <source>
        <dbReference type="SAM" id="Phobius"/>
    </source>
</evidence>
<keyword evidence="2 5" id="KW-0812">Transmembrane</keyword>
<evidence type="ECO:0000313" key="7">
    <source>
        <dbReference type="Proteomes" id="UP000034846"/>
    </source>
</evidence>
<gene>
    <name evidence="6" type="ORF">UY72_C0030G0001</name>
</gene>
<dbReference type="Proteomes" id="UP000034846">
    <property type="component" value="Unassembled WGS sequence"/>
</dbReference>
<protein>
    <recommendedName>
        <fullName evidence="8">DoxX family protein</fullName>
    </recommendedName>
</protein>
<evidence type="ECO:0000256" key="3">
    <source>
        <dbReference type="ARBA" id="ARBA00022989"/>
    </source>
</evidence>
<evidence type="ECO:0008006" key="8">
    <source>
        <dbReference type="Google" id="ProtNLM"/>
    </source>
</evidence>
<feature type="non-terminal residue" evidence="6">
    <location>
        <position position="1"/>
    </location>
</feature>
<evidence type="ECO:0000313" key="6">
    <source>
        <dbReference type="EMBL" id="KKW29878.1"/>
    </source>
</evidence>
<comment type="subcellular location">
    <subcellularLocation>
        <location evidence="1">Membrane</location>
        <topology evidence="1">Multi-pass membrane protein</topology>
    </subcellularLocation>
</comment>
<dbReference type="AlphaFoldDB" id="A0A0G1XF26"/>
<proteinExistence type="predicted"/>
<dbReference type="InterPro" id="IPR032808">
    <property type="entry name" value="DoxX"/>
</dbReference>
<evidence type="ECO:0000256" key="2">
    <source>
        <dbReference type="ARBA" id="ARBA00022692"/>
    </source>
</evidence>
<feature type="transmembrane region" description="Helical" evidence="5">
    <location>
        <begin position="14"/>
        <end position="31"/>
    </location>
</feature>
<name>A0A0G1XF26_9BACT</name>
<evidence type="ECO:0000256" key="4">
    <source>
        <dbReference type="ARBA" id="ARBA00023136"/>
    </source>
</evidence>
<keyword evidence="3 5" id="KW-1133">Transmembrane helix</keyword>
<dbReference type="Pfam" id="PF07681">
    <property type="entry name" value="DoxX"/>
    <property type="match status" value="1"/>
</dbReference>
<accession>A0A0G1XF26</accession>
<evidence type="ECO:0000256" key="1">
    <source>
        <dbReference type="ARBA" id="ARBA00004141"/>
    </source>
</evidence>
<feature type="transmembrane region" description="Helical" evidence="5">
    <location>
        <begin position="38"/>
        <end position="56"/>
    </location>
</feature>
<sequence length="87" mass="9264">YWAPVSLFDDAETLIMLNGWLEIVLGTMLLVGFATRFAAIILGVHLFCIAIAMGGATGVRDLGLALATLSIVLAGPDRLSLDTKMRT</sequence>